<evidence type="ECO:0000256" key="1">
    <source>
        <dbReference type="ARBA" id="ARBA00006216"/>
    </source>
</evidence>
<dbReference type="AlphaFoldDB" id="A0A084U3Q0"/>
<keyword evidence="2" id="KW-0547">Nucleotide-binding</keyword>
<dbReference type="Pfam" id="PF00005">
    <property type="entry name" value="ABC_tran"/>
    <property type="match status" value="1"/>
</dbReference>
<dbReference type="InterPro" id="IPR010230">
    <property type="entry name" value="FeS-cluster_ATPase_SufC"/>
</dbReference>
<evidence type="ECO:0000313" key="5">
    <source>
        <dbReference type="EMBL" id="KFB07586.1"/>
    </source>
</evidence>
<protein>
    <submittedName>
        <fullName evidence="5">Cysteine desulfurase activator complex ATPase</fullName>
    </submittedName>
</protein>
<name>A0A084U3Q0_MALIO</name>
<dbReference type="NCBIfam" id="TIGR01978">
    <property type="entry name" value="sufC"/>
    <property type="match status" value="1"/>
</dbReference>
<evidence type="ECO:0000256" key="3">
    <source>
        <dbReference type="ARBA" id="ARBA00022840"/>
    </source>
</evidence>
<dbReference type="EMBL" id="AWQU01000077">
    <property type="protein sequence ID" value="KFB07586.1"/>
    <property type="molecule type" value="Genomic_DNA"/>
</dbReference>
<evidence type="ECO:0000259" key="4">
    <source>
        <dbReference type="PROSITE" id="PS50893"/>
    </source>
</evidence>
<dbReference type="RefSeq" id="WP_036451961.1">
    <property type="nucleotide sequence ID" value="NZ_AWQU01000077.1"/>
</dbReference>
<dbReference type="Proteomes" id="UP000028523">
    <property type="component" value="Unassembled WGS sequence"/>
</dbReference>
<organism evidence="5 6">
    <name type="scientific">Malacoplasma iowae DK-CPA</name>
    <dbReference type="NCBI Taxonomy" id="1394179"/>
    <lineage>
        <taxon>Bacteria</taxon>
        <taxon>Bacillati</taxon>
        <taxon>Mycoplasmatota</taxon>
        <taxon>Mycoplasmoidales</taxon>
        <taxon>Mycoplasmoidaceae</taxon>
        <taxon>Malacoplasma</taxon>
    </lineage>
</organism>
<dbReference type="PROSITE" id="PS50893">
    <property type="entry name" value="ABC_TRANSPORTER_2"/>
    <property type="match status" value="1"/>
</dbReference>
<keyword evidence="6" id="KW-1185">Reference proteome</keyword>
<dbReference type="PANTHER" id="PTHR43204:SF1">
    <property type="entry name" value="ABC TRANSPORTER I FAMILY MEMBER 6, CHLOROPLASTIC"/>
    <property type="match status" value="1"/>
</dbReference>
<dbReference type="SUPFAM" id="SSF52540">
    <property type="entry name" value="P-loop containing nucleoside triphosphate hydrolases"/>
    <property type="match status" value="1"/>
</dbReference>
<dbReference type="PANTHER" id="PTHR43204">
    <property type="entry name" value="ABC TRANSPORTER I FAMILY MEMBER 6, CHLOROPLASTIC"/>
    <property type="match status" value="1"/>
</dbReference>
<dbReference type="InterPro" id="IPR027417">
    <property type="entry name" value="P-loop_NTPase"/>
</dbReference>
<reference evidence="5 6" key="1">
    <citation type="journal article" date="2014" name="PLoS ONE">
        <title>Reduction of Hydrogen Peroxide Accumulation and Toxicity by a Catalase from Mycoplasma iowae.</title>
        <authorList>
            <person name="Pritchard R.E."/>
            <person name="Prassinos A.J."/>
            <person name="Osborne J.D."/>
            <person name="Raviv Z."/>
            <person name="Balish M.F."/>
        </authorList>
    </citation>
    <scope>NUCLEOTIDE SEQUENCE [LARGE SCALE GENOMIC DNA]</scope>
    <source>
        <strain evidence="5 6">DK-CPA</strain>
    </source>
</reference>
<gene>
    <name evidence="5" type="primary">sufC</name>
    <name evidence="5" type="ORF">P271_431</name>
</gene>
<comment type="caution">
    <text evidence="5">The sequence shown here is derived from an EMBL/GenBank/DDBJ whole genome shotgun (WGS) entry which is preliminary data.</text>
</comment>
<feature type="domain" description="ABC transporter" evidence="4">
    <location>
        <begin position="4"/>
        <end position="244"/>
    </location>
</feature>
<dbReference type="SMART" id="SM00382">
    <property type="entry name" value="AAA"/>
    <property type="match status" value="1"/>
</dbReference>
<dbReference type="GO" id="GO:0005524">
    <property type="term" value="F:ATP binding"/>
    <property type="evidence" value="ECO:0007669"/>
    <property type="project" value="UniProtKB-KW"/>
</dbReference>
<evidence type="ECO:0000256" key="2">
    <source>
        <dbReference type="ARBA" id="ARBA00022741"/>
    </source>
</evidence>
<evidence type="ECO:0000313" key="6">
    <source>
        <dbReference type="Proteomes" id="UP000028523"/>
    </source>
</evidence>
<keyword evidence="3" id="KW-0067">ATP-binding</keyword>
<dbReference type="CDD" id="cd03217">
    <property type="entry name" value="ABC_FeS_Assembly"/>
    <property type="match status" value="1"/>
</dbReference>
<accession>A0A084U3Q0</accession>
<dbReference type="Gene3D" id="3.40.50.300">
    <property type="entry name" value="P-loop containing nucleotide triphosphate hydrolases"/>
    <property type="match status" value="1"/>
</dbReference>
<dbReference type="GO" id="GO:0016887">
    <property type="term" value="F:ATP hydrolysis activity"/>
    <property type="evidence" value="ECO:0007669"/>
    <property type="project" value="InterPro"/>
</dbReference>
<comment type="similarity">
    <text evidence="1">Belongs to the ABC transporter superfamily. Ycf16 family.</text>
</comment>
<dbReference type="InterPro" id="IPR003439">
    <property type="entry name" value="ABC_transporter-like_ATP-bd"/>
</dbReference>
<sequence>MKKLTIKNLHTTINDKEILKDINLEINAGEIIAVVGPNGHGKSTLVKVLTHHYMTEITKGNILIDDQDIEEWETDEISRAGLFLAPQTSEEIPGVLMIDFLKTIINVRRETKISLPELYKLIQTNIKSLEMNNDLLHRFVNQGFSGGEKKKCEILQMKLANPDFVMLDEIDSGLDVDSLRIVVREIKNWFDKNKALIIISHHEKLFKEIIPTKVIVVYNGRIAKQGGFDILERIYKEGYSWVAKELGDKK</sequence>
<proteinExistence type="inferred from homology"/>
<dbReference type="InterPro" id="IPR003593">
    <property type="entry name" value="AAA+_ATPase"/>
</dbReference>